<dbReference type="SUPFAM" id="SSF50952">
    <property type="entry name" value="Soluble quinoprotein glucose dehydrogenase"/>
    <property type="match status" value="1"/>
</dbReference>
<reference evidence="1" key="1">
    <citation type="submission" date="2018-05" db="EMBL/GenBank/DDBJ databases">
        <authorList>
            <person name="Lanie J.A."/>
            <person name="Ng W.-L."/>
            <person name="Kazmierczak K.M."/>
            <person name="Andrzejewski T.M."/>
            <person name="Davidsen T.M."/>
            <person name="Wayne K.J."/>
            <person name="Tettelin H."/>
            <person name="Glass J.I."/>
            <person name="Rusch D."/>
            <person name="Podicherti R."/>
            <person name="Tsui H.-C.T."/>
            <person name="Winkler M.E."/>
        </authorList>
    </citation>
    <scope>NUCLEOTIDE SEQUENCE</scope>
</reference>
<feature type="non-terminal residue" evidence="1">
    <location>
        <position position="178"/>
    </location>
</feature>
<proteinExistence type="predicted"/>
<gene>
    <name evidence="1" type="ORF">METZ01_LOCUS502236</name>
</gene>
<organism evidence="1">
    <name type="scientific">marine metagenome</name>
    <dbReference type="NCBI Taxonomy" id="408172"/>
    <lineage>
        <taxon>unclassified sequences</taxon>
        <taxon>metagenomes</taxon>
        <taxon>ecological metagenomes</taxon>
    </lineage>
</organism>
<dbReference type="AlphaFoldDB" id="A0A383DXW8"/>
<evidence type="ECO:0000313" key="1">
    <source>
        <dbReference type="EMBL" id="SVE49382.1"/>
    </source>
</evidence>
<dbReference type="EMBL" id="UINC01221165">
    <property type="protein sequence ID" value="SVE49382.1"/>
    <property type="molecule type" value="Genomic_DNA"/>
</dbReference>
<protein>
    <recommendedName>
        <fullName evidence="2">Glucose/Sorbosone dehydrogenase domain-containing protein</fullName>
    </recommendedName>
</protein>
<dbReference type="InterPro" id="IPR011041">
    <property type="entry name" value="Quinoprot_gluc/sorb_DH_b-prop"/>
</dbReference>
<evidence type="ECO:0008006" key="2">
    <source>
        <dbReference type="Google" id="ProtNLM"/>
    </source>
</evidence>
<name>A0A383DXW8_9ZZZZ</name>
<accession>A0A383DXW8</accession>
<sequence>MKESYVLIVTAFFMSITIGRDLSANTPQPPNLPAVGPTVIRLPALIKSKDINLSVPEEFRVDLLIDGLSFPRWLLALPNGDLLVSQSRTESLPGMPEETVKLLASMNIFGPSPNNILYIDLQKKEPKVKVILENLNQPFGMLYLNEELFIANTDSIIKYDFKGYNIQGNGKRIISLPA</sequence>